<organism evidence="1">
    <name type="scientific">Siphoviridae sp. ctZro7</name>
    <dbReference type="NCBI Taxonomy" id="2825561"/>
    <lineage>
        <taxon>Viruses</taxon>
        <taxon>Duplodnaviria</taxon>
        <taxon>Heunggongvirae</taxon>
        <taxon>Uroviricota</taxon>
        <taxon>Caudoviricetes</taxon>
    </lineage>
</organism>
<name>A0A8S5PPN0_9CAUD</name>
<reference evidence="1" key="1">
    <citation type="journal article" date="2021" name="Proc. Natl. Acad. Sci. U.S.A.">
        <title>A Catalog of Tens of Thousands of Viruses from Human Metagenomes Reveals Hidden Associations with Chronic Diseases.</title>
        <authorList>
            <person name="Tisza M.J."/>
            <person name="Buck C.B."/>
        </authorList>
    </citation>
    <scope>NUCLEOTIDE SEQUENCE</scope>
    <source>
        <strain evidence="1">CtZro7</strain>
    </source>
</reference>
<accession>A0A8S5PPN0</accession>
<evidence type="ECO:0008006" key="2">
    <source>
        <dbReference type="Google" id="ProtNLM"/>
    </source>
</evidence>
<dbReference type="SUPFAM" id="SSF53187">
    <property type="entry name" value="Zn-dependent exopeptidases"/>
    <property type="match status" value="1"/>
</dbReference>
<dbReference type="EMBL" id="BK015483">
    <property type="protein sequence ID" value="DAE09119.1"/>
    <property type="molecule type" value="Genomic_DNA"/>
</dbReference>
<dbReference type="Gene3D" id="3.40.630.10">
    <property type="entry name" value="Zn peptidases"/>
    <property type="match status" value="1"/>
</dbReference>
<evidence type="ECO:0000313" key="1">
    <source>
        <dbReference type="EMBL" id="DAE09119.1"/>
    </source>
</evidence>
<proteinExistence type="predicted"/>
<sequence>MKELNFDLLKSLYCVFSPSDEEKRMRRFIKKHIKNTVPSAIVTQDEYGNLFITKGEAESYPCLCAHMDQVQHLHPKDFVCVESQGVIFGYSPKVRKQCGLGADDKNGIFIALQCLERYDVLKCAFFVGEEIGCVGSSAADISFFSDCRFCAQIDRRGNSDMVTSISFDSICSDDFIKDADCTSYGYAVSTGLMTDVEALRRNGVTVSCINMSCGYYEPHTDHEFTVIEDVKKCHAFVCHLIEHCTSVYPYEPDEECGCVSYGSDNYWERYCTSWDYDECLEHCCEFLYNDPMLTLEEFSDNIKGVYRLDKKQIAEIYDTARSYVDSETA</sequence>
<protein>
    <recommendedName>
        <fullName evidence="2">Peptidase</fullName>
    </recommendedName>
</protein>